<feature type="transmembrane region" description="Helical" evidence="1">
    <location>
        <begin position="55"/>
        <end position="83"/>
    </location>
</feature>
<evidence type="ECO:0000313" key="3">
    <source>
        <dbReference type="Proteomes" id="UP000548423"/>
    </source>
</evidence>
<proteinExistence type="predicted"/>
<comment type="caution">
    <text evidence="2">The sequence shown here is derived from an EMBL/GenBank/DDBJ whole genome shotgun (WGS) entry which is preliminary data.</text>
</comment>
<reference evidence="3" key="2">
    <citation type="submission" date="2020-08" db="EMBL/GenBank/DDBJ databases">
        <title>The Agave Microbiome: Exploring the role of microbial communities in plant adaptations to desert environments.</title>
        <authorList>
            <person name="Partida-Martinez L.P."/>
        </authorList>
    </citation>
    <scope>NUCLEOTIDE SEQUENCE [LARGE SCALE GENOMIC DNA]</scope>
    <source>
        <strain evidence="3">AT2.8</strain>
    </source>
</reference>
<gene>
    <name evidence="2" type="ORF">F4694_000134</name>
</gene>
<evidence type="ECO:0000256" key="1">
    <source>
        <dbReference type="SAM" id="Phobius"/>
    </source>
</evidence>
<protein>
    <submittedName>
        <fullName evidence="2">Thiol:disulfide interchange protein</fullName>
    </submittedName>
</protein>
<name>A0A852T6A5_9BACI</name>
<reference evidence="3" key="1">
    <citation type="submission" date="2020-07" db="EMBL/GenBank/DDBJ databases">
        <authorList>
            <person name="Partida-Martinez L."/>
            <person name="Huntemann M."/>
            <person name="Clum A."/>
            <person name="Wang J."/>
            <person name="Palaniappan K."/>
            <person name="Ritter S."/>
            <person name="Chen I.-M."/>
            <person name="Stamatis D."/>
            <person name="Reddy T."/>
            <person name="O'Malley R."/>
            <person name="Daum C."/>
            <person name="Shapiro N."/>
            <person name="Ivanova N."/>
            <person name="Kyrpides N."/>
            <person name="Woyke T."/>
        </authorList>
    </citation>
    <scope>NUCLEOTIDE SEQUENCE [LARGE SCALE GENOMIC DNA]</scope>
    <source>
        <strain evidence="3">AT2.8</strain>
    </source>
</reference>
<keyword evidence="1" id="KW-1133">Transmembrane helix</keyword>
<sequence length="86" mass="9369">MEGFFGLALNIILTIYLVIDSKKHGKNPVLWGILGFVFGAIALGIYLIRTDRKVVGWIVTILSILGYLAFLLLVGLAILFTVAGFS</sequence>
<dbReference type="Proteomes" id="UP000548423">
    <property type="component" value="Unassembled WGS sequence"/>
</dbReference>
<keyword evidence="1" id="KW-0472">Membrane</keyword>
<keyword evidence="1" id="KW-0812">Transmembrane</keyword>
<accession>A0A852T6A5</accession>
<evidence type="ECO:0000313" key="2">
    <source>
        <dbReference type="EMBL" id="NYE03415.1"/>
    </source>
</evidence>
<organism evidence="2 3">
    <name type="scientific">Neobacillus niacini</name>
    <dbReference type="NCBI Taxonomy" id="86668"/>
    <lineage>
        <taxon>Bacteria</taxon>
        <taxon>Bacillati</taxon>
        <taxon>Bacillota</taxon>
        <taxon>Bacilli</taxon>
        <taxon>Bacillales</taxon>
        <taxon>Bacillaceae</taxon>
        <taxon>Neobacillus</taxon>
    </lineage>
</organism>
<feature type="transmembrane region" description="Helical" evidence="1">
    <location>
        <begin position="29"/>
        <end position="48"/>
    </location>
</feature>
<dbReference type="AlphaFoldDB" id="A0A852T6A5"/>
<dbReference type="EMBL" id="JACCBX010000001">
    <property type="protein sequence ID" value="NYE03415.1"/>
    <property type="molecule type" value="Genomic_DNA"/>
</dbReference>